<feature type="non-terminal residue" evidence="1">
    <location>
        <position position="1"/>
    </location>
</feature>
<evidence type="ECO:0000313" key="1">
    <source>
        <dbReference type="EMBL" id="RRT46934.1"/>
    </source>
</evidence>
<proteinExistence type="predicted"/>
<reference evidence="1 2" key="1">
    <citation type="journal article" date="2014" name="Agronomy (Basel)">
        <title>A Draft Genome Sequence for Ensete ventricosum, the Drought-Tolerant Tree Against Hunger.</title>
        <authorList>
            <person name="Harrison J."/>
            <person name="Moore K.A."/>
            <person name="Paszkiewicz K."/>
            <person name="Jones T."/>
            <person name="Grant M."/>
            <person name="Ambacheew D."/>
            <person name="Muzemil S."/>
            <person name="Studholme D.J."/>
        </authorList>
    </citation>
    <scope>NUCLEOTIDE SEQUENCE [LARGE SCALE GENOMIC DNA]</scope>
</reference>
<name>A0A426Y5F6_ENSVE</name>
<sequence>GSIFRSTCGVSFLIPHASREPRSRRSAALAETGSRASFTTATPLLDAHEISVSEDPISSRGTFHLFRSIPSAMWHPLMCLHWDRLRGFVSLAVMDRMPWI</sequence>
<comment type="caution">
    <text evidence="1">The sequence shown here is derived from an EMBL/GenBank/DDBJ whole genome shotgun (WGS) entry which is preliminary data.</text>
</comment>
<accession>A0A426Y5F6</accession>
<dbReference type="EMBL" id="AMZH03014852">
    <property type="protein sequence ID" value="RRT46934.1"/>
    <property type="molecule type" value="Genomic_DNA"/>
</dbReference>
<evidence type="ECO:0000313" key="2">
    <source>
        <dbReference type="Proteomes" id="UP000287651"/>
    </source>
</evidence>
<gene>
    <name evidence="1" type="ORF">B296_00050750</name>
</gene>
<protein>
    <submittedName>
        <fullName evidence="1">Uncharacterized protein</fullName>
    </submittedName>
</protein>
<organism evidence="1 2">
    <name type="scientific">Ensete ventricosum</name>
    <name type="common">Abyssinian banana</name>
    <name type="synonym">Musa ensete</name>
    <dbReference type="NCBI Taxonomy" id="4639"/>
    <lineage>
        <taxon>Eukaryota</taxon>
        <taxon>Viridiplantae</taxon>
        <taxon>Streptophyta</taxon>
        <taxon>Embryophyta</taxon>
        <taxon>Tracheophyta</taxon>
        <taxon>Spermatophyta</taxon>
        <taxon>Magnoliopsida</taxon>
        <taxon>Liliopsida</taxon>
        <taxon>Zingiberales</taxon>
        <taxon>Musaceae</taxon>
        <taxon>Ensete</taxon>
    </lineage>
</organism>
<dbReference type="AlphaFoldDB" id="A0A426Y5F6"/>
<dbReference type="Proteomes" id="UP000287651">
    <property type="component" value="Unassembled WGS sequence"/>
</dbReference>